<dbReference type="InterPro" id="IPR002579">
    <property type="entry name" value="Met_Sox_Rdtase_MsrB_dom"/>
</dbReference>
<evidence type="ECO:0000256" key="2">
    <source>
        <dbReference type="ARBA" id="ARBA00012499"/>
    </source>
</evidence>
<feature type="domain" description="MsrB" evidence="7">
    <location>
        <begin position="1"/>
        <end position="119"/>
    </location>
</feature>
<dbReference type="EC" id="1.8.4.12" evidence="2"/>
<dbReference type="eggNOG" id="COG0229">
    <property type="taxonomic scope" value="Bacteria"/>
</dbReference>
<dbReference type="PANTHER" id="PTHR46081:SF8">
    <property type="entry name" value="PEPTIDE METHIONINE SULFOXIDE REDUCTASE 2"/>
    <property type="match status" value="1"/>
</dbReference>
<dbReference type="AlphaFoldDB" id="F0SE53"/>
<dbReference type="NCBIfam" id="TIGR00357">
    <property type="entry name" value="peptide-methionine (R)-S-oxide reductase MsrB"/>
    <property type="match status" value="1"/>
</dbReference>
<dbReference type="Proteomes" id="UP000000310">
    <property type="component" value="Chromosome"/>
</dbReference>
<dbReference type="KEGG" id="psn:Pedsa_2432"/>
<dbReference type="SUPFAM" id="SSF51316">
    <property type="entry name" value="Mss4-like"/>
    <property type="match status" value="1"/>
</dbReference>
<sequence>MAYNKLTPEEEYIILHKGTEYPFSGEYTDLKEAGTYFCKQCNAPLYRSEDKFESHCGWPSFDDEIPGAVKRVPDADGRRVEIICANCGGHLGHVFEGEGFTEKNTRHCVNSLSMKFVPKA</sequence>
<keyword evidence="3" id="KW-0479">Metal-binding</keyword>
<dbReference type="OrthoDB" id="4174719at2"/>
<dbReference type="PANTHER" id="PTHR46081">
    <property type="entry name" value="PEPTIDE METHIONINE SULFOXIDE REDUCTASE 2"/>
    <property type="match status" value="1"/>
</dbReference>
<name>F0SE53_PSESL</name>
<accession>F0SE53</accession>
<dbReference type="GO" id="GO:0033743">
    <property type="term" value="F:peptide-methionine (R)-S-oxide reductase activity"/>
    <property type="evidence" value="ECO:0007669"/>
    <property type="project" value="UniProtKB-EC"/>
</dbReference>
<dbReference type="STRING" id="762903.Pedsa_2432"/>
<keyword evidence="4" id="KW-0862">Zinc</keyword>
<dbReference type="GO" id="GO:0006979">
    <property type="term" value="P:response to oxidative stress"/>
    <property type="evidence" value="ECO:0007669"/>
    <property type="project" value="InterPro"/>
</dbReference>
<evidence type="ECO:0000313" key="8">
    <source>
        <dbReference type="EMBL" id="ADY52979.1"/>
    </source>
</evidence>
<evidence type="ECO:0000256" key="6">
    <source>
        <dbReference type="ARBA" id="ARBA00048488"/>
    </source>
</evidence>
<evidence type="ECO:0000256" key="5">
    <source>
        <dbReference type="ARBA" id="ARBA00023002"/>
    </source>
</evidence>
<dbReference type="GO" id="GO:0046872">
    <property type="term" value="F:metal ion binding"/>
    <property type="evidence" value="ECO:0007669"/>
    <property type="project" value="UniProtKB-KW"/>
</dbReference>
<evidence type="ECO:0000256" key="4">
    <source>
        <dbReference type="ARBA" id="ARBA00022833"/>
    </source>
</evidence>
<dbReference type="InterPro" id="IPR011057">
    <property type="entry name" value="Mss4-like_sf"/>
</dbReference>
<keyword evidence="9" id="KW-1185">Reference proteome</keyword>
<evidence type="ECO:0000256" key="1">
    <source>
        <dbReference type="ARBA" id="ARBA00001947"/>
    </source>
</evidence>
<dbReference type="GO" id="GO:0030091">
    <property type="term" value="P:protein repair"/>
    <property type="evidence" value="ECO:0007669"/>
    <property type="project" value="InterPro"/>
</dbReference>
<dbReference type="EMBL" id="CP002545">
    <property type="protein sequence ID" value="ADY52979.1"/>
    <property type="molecule type" value="Genomic_DNA"/>
</dbReference>
<reference evidence="9" key="2">
    <citation type="submission" date="2011-02" db="EMBL/GenBank/DDBJ databases">
        <title>The complete genome of Pedobacter saltans DSM 12145.</title>
        <authorList>
            <consortium name="US DOE Joint Genome Institute (JGI-PGF)"/>
            <person name="Lucas S."/>
            <person name="Copeland A."/>
            <person name="Lapidus A."/>
            <person name="Bruce D."/>
            <person name="Goodwin L."/>
            <person name="Pitluck S."/>
            <person name="Kyrpides N."/>
            <person name="Mavromatis K."/>
            <person name="Pagani I."/>
            <person name="Ivanova N."/>
            <person name="Ovchinnikova G."/>
            <person name="Lu M."/>
            <person name="Detter J.C."/>
            <person name="Han C."/>
            <person name="Land M."/>
            <person name="Hauser L."/>
            <person name="Markowitz V."/>
            <person name="Cheng J.-F."/>
            <person name="Hugenholtz P."/>
            <person name="Woyke T."/>
            <person name="Wu D."/>
            <person name="Tindall B."/>
            <person name="Pomrenke H.G."/>
            <person name="Brambilla E."/>
            <person name="Klenk H.-P."/>
            <person name="Eisen J.A."/>
        </authorList>
    </citation>
    <scope>NUCLEOTIDE SEQUENCE [LARGE SCALE GENOMIC DNA]</scope>
    <source>
        <strain evidence="9">ATCC 51119 / DSM 12145 / JCM 21818 / LMG 10337 / NBRC 100064 / NCIMB 13643</strain>
    </source>
</reference>
<organism evidence="8 9">
    <name type="scientific">Pseudopedobacter saltans (strain ATCC 51119 / DSM 12145 / JCM 21818 / CCUG 39354 / LMG 10337 / NBRC 100064 / NCIMB 13643)</name>
    <name type="common">Pedobacter saltans</name>
    <dbReference type="NCBI Taxonomy" id="762903"/>
    <lineage>
        <taxon>Bacteria</taxon>
        <taxon>Pseudomonadati</taxon>
        <taxon>Bacteroidota</taxon>
        <taxon>Sphingobacteriia</taxon>
        <taxon>Sphingobacteriales</taxon>
        <taxon>Sphingobacteriaceae</taxon>
        <taxon>Pseudopedobacter</taxon>
    </lineage>
</organism>
<proteinExistence type="predicted"/>
<dbReference type="RefSeq" id="WP_013633464.1">
    <property type="nucleotide sequence ID" value="NC_015177.1"/>
</dbReference>
<evidence type="ECO:0000256" key="3">
    <source>
        <dbReference type="ARBA" id="ARBA00022723"/>
    </source>
</evidence>
<comment type="cofactor">
    <cofactor evidence="1">
        <name>Zn(2+)</name>
        <dbReference type="ChEBI" id="CHEBI:29105"/>
    </cofactor>
</comment>
<comment type="catalytic activity">
    <reaction evidence="6">
        <text>L-methionyl-[protein] + [thioredoxin]-disulfide + H2O = L-methionyl-(R)-S-oxide-[protein] + [thioredoxin]-dithiol</text>
        <dbReference type="Rhea" id="RHEA:24164"/>
        <dbReference type="Rhea" id="RHEA-COMP:10698"/>
        <dbReference type="Rhea" id="RHEA-COMP:10700"/>
        <dbReference type="Rhea" id="RHEA-COMP:12313"/>
        <dbReference type="Rhea" id="RHEA-COMP:12314"/>
        <dbReference type="ChEBI" id="CHEBI:15377"/>
        <dbReference type="ChEBI" id="CHEBI:16044"/>
        <dbReference type="ChEBI" id="CHEBI:29950"/>
        <dbReference type="ChEBI" id="CHEBI:45764"/>
        <dbReference type="ChEBI" id="CHEBI:50058"/>
        <dbReference type="EC" id="1.8.4.12"/>
    </reaction>
</comment>
<protein>
    <recommendedName>
        <fullName evidence="2">peptide-methionine (R)-S-oxide reductase</fullName>
        <ecNumber evidence="2">1.8.4.12</ecNumber>
    </recommendedName>
</protein>
<dbReference type="Pfam" id="PF01641">
    <property type="entry name" value="SelR"/>
    <property type="match status" value="1"/>
</dbReference>
<dbReference type="HOGENOM" id="CLU_031040_8_5_10"/>
<evidence type="ECO:0000313" key="9">
    <source>
        <dbReference type="Proteomes" id="UP000000310"/>
    </source>
</evidence>
<dbReference type="PROSITE" id="PS51790">
    <property type="entry name" value="MSRB"/>
    <property type="match status" value="1"/>
</dbReference>
<gene>
    <name evidence="8" type="ordered locus">Pedsa_2432</name>
</gene>
<keyword evidence="5 8" id="KW-0560">Oxidoreductase</keyword>
<evidence type="ECO:0000259" key="7">
    <source>
        <dbReference type="PROSITE" id="PS51790"/>
    </source>
</evidence>
<reference evidence="8 9" key="1">
    <citation type="journal article" date="2011" name="Stand. Genomic Sci.">
        <title>Complete genome sequence of the gliding, heparinolytic Pedobacter saltans type strain (113).</title>
        <authorList>
            <person name="Liolios K."/>
            <person name="Sikorski J."/>
            <person name="Lu M."/>
            <person name="Nolan M."/>
            <person name="Lapidus A."/>
            <person name="Lucas S."/>
            <person name="Hammon N."/>
            <person name="Deshpande S."/>
            <person name="Cheng J.F."/>
            <person name="Tapia R."/>
            <person name="Han C."/>
            <person name="Goodwin L."/>
            <person name="Pitluck S."/>
            <person name="Huntemann M."/>
            <person name="Ivanova N."/>
            <person name="Pagani I."/>
            <person name="Mavromatis K."/>
            <person name="Ovchinikova G."/>
            <person name="Pati A."/>
            <person name="Chen A."/>
            <person name="Palaniappan K."/>
            <person name="Land M."/>
            <person name="Hauser L."/>
            <person name="Brambilla E.M."/>
            <person name="Kotsyurbenko O."/>
            <person name="Rohde M."/>
            <person name="Tindall B.J."/>
            <person name="Abt B."/>
            <person name="Goker M."/>
            <person name="Detter J.C."/>
            <person name="Woyke T."/>
            <person name="Bristow J."/>
            <person name="Eisen J.A."/>
            <person name="Markowitz V."/>
            <person name="Hugenholtz P."/>
            <person name="Klenk H.P."/>
            <person name="Kyrpides N.C."/>
        </authorList>
    </citation>
    <scope>NUCLEOTIDE SEQUENCE [LARGE SCALE GENOMIC DNA]</scope>
    <source>
        <strain evidence="9">ATCC 51119 / DSM 12145 / JCM 21818 / LMG 10337 / NBRC 100064 / NCIMB 13643</strain>
    </source>
</reference>
<dbReference type="NCBIfam" id="NF004036">
    <property type="entry name" value="PRK05508.1"/>
    <property type="match status" value="1"/>
</dbReference>
<dbReference type="Gene3D" id="2.170.150.20">
    <property type="entry name" value="Peptide methionine sulfoxide reductase"/>
    <property type="match status" value="1"/>
</dbReference>
<dbReference type="InterPro" id="IPR028427">
    <property type="entry name" value="Met_Sox_Rdtase_MsrB"/>
</dbReference>